<dbReference type="Gene3D" id="1.10.510.10">
    <property type="entry name" value="Transferase(Phosphotransferase) domain 1"/>
    <property type="match status" value="1"/>
</dbReference>
<organism evidence="2 3">
    <name type="scientific">Coccidioides posadasii RMSCC 3488</name>
    <dbReference type="NCBI Taxonomy" id="454284"/>
    <lineage>
        <taxon>Eukaryota</taxon>
        <taxon>Fungi</taxon>
        <taxon>Dikarya</taxon>
        <taxon>Ascomycota</taxon>
        <taxon>Pezizomycotina</taxon>
        <taxon>Eurotiomycetes</taxon>
        <taxon>Eurotiomycetidae</taxon>
        <taxon>Onygenales</taxon>
        <taxon>Onygenaceae</taxon>
        <taxon>Coccidioides</taxon>
    </lineage>
</organism>
<protein>
    <recommendedName>
        <fullName evidence="4">Protein kinase domain-containing protein</fullName>
    </recommendedName>
</protein>
<sequence length="592" mass="67484">MAGNNSPDYKALFFREIERTRLTTFDEYLRTCHDSFTPLYKGFVDKVLGETLPYTASSLDGLSSKAARSDTVRNYFRASEADAPRIFSPIIVLEGLGRLFHRRLLASEKDLESYERFGVEDHVHDVIAELCEIPNARSEFSLGDGIQFENHANTLDKFDSDISGATHGTLRQPSPDQFCVRRLDDSTNTLITTGEFKPPHKLPVEYIRVGLRPMEFWEEVVQRETVPTDPAQKLKYNAEQLTGADLAQEYHVMIHEGLEAQIPEEELKETPPRLRIFSIFPFDVSSNGRPASSYAVPAGCAPEATAYDSEPTDSSDTDLNQAPPRRKRNLRQITSSPSIQQPPRSRRTHRKQQNHHAEQFCTQKCLLGLKHSRMLDGQCPNVELHRRGRVGKHHLITADCLVQLLKEQLDENLDHKCTPFGDCGAFGAPFKITCATYGYTVVGKGTTSLLWNEVSREADVYRILQKAQGSAVPVFLGAVDLRMVYFLHRGGQIRHMLLMAWGGKDTTKHEHSEALNRKIRRSNRDIRASGVIHKDFRHGNVLWNDELQRALIIDFHRSELERRPIEKRVELRKRSPYKVDLLALWIEEVSNF</sequence>
<gene>
    <name evidence="2" type="ORF">CPAG_02793</name>
</gene>
<dbReference type="OrthoDB" id="2156052at2759"/>
<reference evidence="2 3" key="1">
    <citation type="submission" date="2007-06" db="EMBL/GenBank/DDBJ databases">
        <title>The Genome Sequence of Coccidioides posadasii RMSCC_3488.</title>
        <authorList>
            <consortium name="Coccidioides Genome Resources Consortium"/>
            <consortium name="The Broad Institute Genome Sequencing Platform"/>
            <person name="Henn M.R."/>
            <person name="Sykes S."/>
            <person name="Young S."/>
            <person name="Jaffe D."/>
            <person name="Berlin A."/>
            <person name="Alvarez P."/>
            <person name="Butler J."/>
            <person name="Gnerre S."/>
            <person name="Grabherr M."/>
            <person name="Mauceli E."/>
            <person name="Brockman W."/>
            <person name="Kodira C."/>
            <person name="Alvarado L."/>
            <person name="Zeng Q."/>
            <person name="Crawford M."/>
            <person name="Antoine C."/>
            <person name="Devon K."/>
            <person name="Galgiani J."/>
            <person name="Orsborn K."/>
            <person name="Lewis M.L."/>
            <person name="Nusbaum C."/>
            <person name="Galagan J."/>
            <person name="Birren B."/>
        </authorList>
    </citation>
    <scope>NUCLEOTIDE SEQUENCE [LARGE SCALE GENOMIC DNA]</scope>
    <source>
        <strain evidence="2 3">RMSCC 3488</strain>
    </source>
</reference>
<feature type="compositionally biased region" description="Low complexity" evidence="1">
    <location>
        <begin position="331"/>
        <end position="343"/>
    </location>
</feature>
<evidence type="ECO:0000313" key="3">
    <source>
        <dbReference type="Proteomes" id="UP000054567"/>
    </source>
</evidence>
<name>A0A0J6FBX7_COCPO</name>
<dbReference type="VEuPathDB" id="FungiDB:CPAG_02793"/>
<dbReference type="AlphaFoldDB" id="A0A0J6FBX7"/>
<dbReference type="InterPro" id="IPR011009">
    <property type="entry name" value="Kinase-like_dom_sf"/>
</dbReference>
<dbReference type="SUPFAM" id="SSF56112">
    <property type="entry name" value="Protein kinase-like (PK-like)"/>
    <property type="match status" value="1"/>
</dbReference>
<evidence type="ECO:0008006" key="4">
    <source>
        <dbReference type="Google" id="ProtNLM"/>
    </source>
</evidence>
<dbReference type="Proteomes" id="UP000054567">
    <property type="component" value="Unassembled WGS sequence"/>
</dbReference>
<dbReference type="EMBL" id="DS268109">
    <property type="protein sequence ID" value="KMM66454.1"/>
    <property type="molecule type" value="Genomic_DNA"/>
</dbReference>
<feature type="region of interest" description="Disordered" evidence="1">
    <location>
        <begin position="304"/>
        <end position="355"/>
    </location>
</feature>
<feature type="compositionally biased region" description="Basic residues" evidence="1">
    <location>
        <begin position="344"/>
        <end position="354"/>
    </location>
</feature>
<accession>A0A0J6FBX7</accession>
<evidence type="ECO:0000313" key="2">
    <source>
        <dbReference type="EMBL" id="KMM66454.1"/>
    </source>
</evidence>
<proteinExistence type="predicted"/>
<reference evidence="3" key="3">
    <citation type="journal article" date="2010" name="Genome Res.">
        <title>Population genomic sequencing of Coccidioides fungi reveals recent hybridization and transposon control.</title>
        <authorList>
            <person name="Neafsey D.E."/>
            <person name="Barker B.M."/>
            <person name="Sharpton T.J."/>
            <person name="Stajich J.E."/>
            <person name="Park D.J."/>
            <person name="Whiston E."/>
            <person name="Hung C.-Y."/>
            <person name="McMahan C."/>
            <person name="White J."/>
            <person name="Sykes S."/>
            <person name="Heiman D."/>
            <person name="Young S."/>
            <person name="Zeng Q."/>
            <person name="Abouelleil A."/>
            <person name="Aftuck L."/>
            <person name="Bessette D."/>
            <person name="Brown A."/>
            <person name="FitzGerald M."/>
            <person name="Lui A."/>
            <person name="Macdonald J.P."/>
            <person name="Priest M."/>
            <person name="Orbach M.J."/>
            <person name="Galgiani J.N."/>
            <person name="Kirkland T.N."/>
            <person name="Cole G.T."/>
            <person name="Birren B.W."/>
            <person name="Henn M.R."/>
            <person name="Taylor J.W."/>
            <person name="Rounsley S.D."/>
        </authorList>
    </citation>
    <scope>NUCLEOTIDE SEQUENCE [LARGE SCALE GENOMIC DNA]</scope>
    <source>
        <strain evidence="3">RMSCC 3488</strain>
    </source>
</reference>
<reference evidence="3" key="2">
    <citation type="journal article" date="2009" name="Genome Res.">
        <title>Comparative genomic analyses of the human fungal pathogens Coccidioides and their relatives.</title>
        <authorList>
            <person name="Sharpton T.J."/>
            <person name="Stajich J.E."/>
            <person name="Rounsley S.D."/>
            <person name="Gardner M.J."/>
            <person name="Wortman J.R."/>
            <person name="Jordar V.S."/>
            <person name="Maiti R."/>
            <person name="Kodira C.D."/>
            <person name="Neafsey D.E."/>
            <person name="Zeng Q."/>
            <person name="Hung C.-Y."/>
            <person name="McMahan C."/>
            <person name="Muszewska A."/>
            <person name="Grynberg M."/>
            <person name="Mandel M.A."/>
            <person name="Kellner E.M."/>
            <person name="Barker B.M."/>
            <person name="Galgiani J.N."/>
            <person name="Orbach M.J."/>
            <person name="Kirkland T.N."/>
            <person name="Cole G.T."/>
            <person name="Henn M.R."/>
            <person name="Birren B.W."/>
            <person name="Taylor J.W."/>
        </authorList>
    </citation>
    <scope>NUCLEOTIDE SEQUENCE [LARGE SCALE GENOMIC DNA]</scope>
    <source>
        <strain evidence="3">RMSCC 3488</strain>
    </source>
</reference>
<evidence type="ECO:0000256" key="1">
    <source>
        <dbReference type="SAM" id="MobiDB-lite"/>
    </source>
</evidence>